<proteinExistence type="predicted"/>
<accession>A0A6P8FQB5</accession>
<dbReference type="AlphaFoldDB" id="A0A6P8FQB5"/>
<sequence length="379" mass="44314">MKLVVNLLADTEEGVCEEQALSATDDKKLKSCFPPTKTPQHNNVLRLGTPEDKVVKDMSDEMQKLALEMTGIHTFGYKAMLHQADPVTDMLLSRQQVGKDVQGDISHFHTQKPSPKKPLRPRFPMITAEHRLIDHCHAGINLEVSHIIERGHRARERDVMHRKRAEHVVQARARRKEAREHRDVFIEGCREKVLLRREQEQVELQDTLLRLKARQNQEIQLVKERYALFLERKKLQREEQAKVDDLCCRHISLCKVIASQSTREWRNIMLQERQSLTTSIRAHAARQKKRVQKYFEHRKQFNKESARRYQKTLETYKETLHNNLMRAAKVRAARIKASNVKTAARISLVLEKTHINLKESLNEKHSDISQTPQIAEDNR</sequence>
<dbReference type="PANTHER" id="PTHR46723">
    <property type="entry name" value="LEUCINE-RICH REPEAT AND IQ DOMAIN-CONTAINING PROTEIN 3"/>
    <property type="match status" value="1"/>
</dbReference>
<protein>
    <submittedName>
        <fullName evidence="2">Uncharacterized protein LOC116222041</fullName>
    </submittedName>
</protein>
<dbReference type="KEGG" id="char:116222041"/>
<dbReference type="Proteomes" id="UP000515152">
    <property type="component" value="Chromosome 10"/>
</dbReference>
<dbReference type="GeneID" id="116222041"/>
<evidence type="ECO:0000313" key="2">
    <source>
        <dbReference type="RefSeq" id="XP_031430338.1"/>
    </source>
</evidence>
<dbReference type="OrthoDB" id="676979at2759"/>
<reference evidence="2" key="1">
    <citation type="submission" date="2025-08" db="UniProtKB">
        <authorList>
            <consortium name="RefSeq"/>
        </authorList>
    </citation>
    <scope>IDENTIFICATION</scope>
</reference>
<gene>
    <name evidence="2" type="primary">LOC116222041</name>
</gene>
<dbReference type="InterPro" id="IPR052859">
    <property type="entry name" value="LRR-IQ_domain_protein"/>
</dbReference>
<keyword evidence="1" id="KW-1185">Reference proteome</keyword>
<organism evidence="1 2">
    <name type="scientific">Clupea harengus</name>
    <name type="common">Atlantic herring</name>
    <dbReference type="NCBI Taxonomy" id="7950"/>
    <lineage>
        <taxon>Eukaryota</taxon>
        <taxon>Metazoa</taxon>
        <taxon>Chordata</taxon>
        <taxon>Craniata</taxon>
        <taxon>Vertebrata</taxon>
        <taxon>Euteleostomi</taxon>
        <taxon>Actinopterygii</taxon>
        <taxon>Neopterygii</taxon>
        <taxon>Teleostei</taxon>
        <taxon>Clupei</taxon>
        <taxon>Clupeiformes</taxon>
        <taxon>Clupeoidei</taxon>
        <taxon>Clupeidae</taxon>
        <taxon>Clupea</taxon>
    </lineage>
</organism>
<dbReference type="PANTHER" id="PTHR46723:SF1">
    <property type="entry name" value="LEUCINE-RICH REPEAT AND IQ DOMAIN-CONTAINING PROTEIN 3"/>
    <property type="match status" value="1"/>
</dbReference>
<evidence type="ECO:0000313" key="1">
    <source>
        <dbReference type="Proteomes" id="UP000515152"/>
    </source>
</evidence>
<dbReference type="RefSeq" id="XP_031430338.1">
    <property type="nucleotide sequence ID" value="XM_031574478.2"/>
</dbReference>
<name>A0A6P8FQB5_CLUHA</name>